<keyword evidence="3 7" id="KW-0963">Cytoplasm</keyword>
<dbReference type="GO" id="GO:0051301">
    <property type="term" value="P:cell division"/>
    <property type="evidence" value="ECO:0007669"/>
    <property type="project" value="UniProtKB-KW"/>
</dbReference>
<keyword evidence="6 7" id="KW-0067">ATP-binding</keyword>
<organism evidence="11 12">
    <name type="scientific">Ferrimonas balearica (strain DSM 9799 / CCM 4581 / KCTC 23876 / PAT)</name>
    <dbReference type="NCBI Taxonomy" id="550540"/>
    <lineage>
        <taxon>Bacteria</taxon>
        <taxon>Pseudomonadati</taxon>
        <taxon>Pseudomonadota</taxon>
        <taxon>Gammaproteobacteria</taxon>
        <taxon>Alteromonadales</taxon>
        <taxon>Ferrimonadaceae</taxon>
        <taxon>Ferrimonas</taxon>
    </lineage>
</organism>
<evidence type="ECO:0000256" key="3">
    <source>
        <dbReference type="ARBA" id="ARBA00022490"/>
    </source>
</evidence>
<dbReference type="PANTHER" id="PTHR43692:SF1">
    <property type="entry name" value="UDP-N-ACETYLMURAMOYLALANINE--D-GLUTAMATE LIGASE"/>
    <property type="match status" value="1"/>
</dbReference>
<evidence type="ECO:0000256" key="2">
    <source>
        <dbReference type="ARBA" id="ARBA00004752"/>
    </source>
</evidence>
<dbReference type="HAMAP" id="MF_00639">
    <property type="entry name" value="MurD"/>
    <property type="match status" value="1"/>
</dbReference>
<keyword evidence="7 8" id="KW-0133">Cell shape</keyword>
<dbReference type="SUPFAM" id="SSF53244">
    <property type="entry name" value="MurD-like peptide ligases, peptide-binding domain"/>
    <property type="match status" value="1"/>
</dbReference>
<dbReference type="Pfam" id="PF02875">
    <property type="entry name" value="Mur_ligase_C"/>
    <property type="match status" value="1"/>
</dbReference>
<dbReference type="InterPro" id="IPR036615">
    <property type="entry name" value="Mur_ligase_C_dom_sf"/>
</dbReference>
<comment type="pathway">
    <text evidence="2 7 8">Cell wall biogenesis; peptidoglycan biosynthesis.</text>
</comment>
<dbReference type="GeneID" id="67180596"/>
<dbReference type="SUPFAM" id="SSF51984">
    <property type="entry name" value="MurCD N-terminal domain"/>
    <property type="match status" value="1"/>
</dbReference>
<keyword evidence="7 8" id="KW-0132">Cell division</keyword>
<dbReference type="eggNOG" id="COG0771">
    <property type="taxonomic scope" value="Bacteria"/>
</dbReference>
<dbReference type="GO" id="GO:0005524">
    <property type="term" value="F:ATP binding"/>
    <property type="evidence" value="ECO:0007669"/>
    <property type="project" value="UniProtKB-UniRule"/>
</dbReference>
<evidence type="ECO:0000259" key="9">
    <source>
        <dbReference type="Pfam" id="PF02875"/>
    </source>
</evidence>
<keyword evidence="7 8" id="KW-0573">Peptidoglycan synthesis</keyword>
<feature type="domain" description="Mur ligase central" evidence="10">
    <location>
        <begin position="112"/>
        <end position="277"/>
    </location>
</feature>
<accession>E1SMK3</accession>
<dbReference type="GO" id="GO:0071555">
    <property type="term" value="P:cell wall organization"/>
    <property type="evidence" value="ECO:0007669"/>
    <property type="project" value="UniProtKB-KW"/>
</dbReference>
<gene>
    <name evidence="7" type="primary">murD</name>
    <name evidence="11" type="ordered locus">Fbal_0344</name>
</gene>
<dbReference type="Gene3D" id="3.40.1190.10">
    <property type="entry name" value="Mur-like, catalytic domain"/>
    <property type="match status" value="1"/>
</dbReference>
<dbReference type="KEGG" id="fbl:Fbal_0344"/>
<evidence type="ECO:0000256" key="6">
    <source>
        <dbReference type="ARBA" id="ARBA00022840"/>
    </source>
</evidence>
<proteinExistence type="inferred from homology"/>
<evidence type="ECO:0000313" key="11">
    <source>
        <dbReference type="EMBL" id="ADN74558.1"/>
    </source>
</evidence>
<evidence type="ECO:0000256" key="8">
    <source>
        <dbReference type="RuleBase" id="RU003664"/>
    </source>
</evidence>
<comment type="similarity">
    <text evidence="7">Belongs to the MurCDEF family.</text>
</comment>
<dbReference type="InterPro" id="IPR013221">
    <property type="entry name" value="Mur_ligase_cen"/>
</dbReference>
<dbReference type="PANTHER" id="PTHR43692">
    <property type="entry name" value="UDP-N-ACETYLMURAMOYLALANINE--D-GLUTAMATE LIGASE"/>
    <property type="match status" value="1"/>
</dbReference>
<dbReference type="Gene3D" id="3.90.190.20">
    <property type="entry name" value="Mur ligase, C-terminal domain"/>
    <property type="match status" value="1"/>
</dbReference>
<keyword evidence="12" id="KW-1185">Reference proteome</keyword>
<dbReference type="GO" id="GO:0005737">
    <property type="term" value="C:cytoplasm"/>
    <property type="evidence" value="ECO:0007669"/>
    <property type="project" value="UniProtKB-SubCell"/>
</dbReference>
<keyword evidence="7 8" id="KW-0961">Cell wall biogenesis/degradation</keyword>
<evidence type="ECO:0000256" key="5">
    <source>
        <dbReference type="ARBA" id="ARBA00022741"/>
    </source>
</evidence>
<evidence type="ECO:0000256" key="1">
    <source>
        <dbReference type="ARBA" id="ARBA00004496"/>
    </source>
</evidence>
<dbReference type="Proteomes" id="UP000006683">
    <property type="component" value="Chromosome"/>
</dbReference>
<dbReference type="STRING" id="550540.Fbal_0344"/>
<dbReference type="UniPathway" id="UPA00219"/>
<dbReference type="Pfam" id="PF08245">
    <property type="entry name" value="Mur_ligase_M"/>
    <property type="match status" value="1"/>
</dbReference>
<dbReference type="InterPro" id="IPR036565">
    <property type="entry name" value="Mur-like_cat_sf"/>
</dbReference>
<dbReference type="AlphaFoldDB" id="E1SMK3"/>
<dbReference type="OrthoDB" id="9809796at2"/>
<dbReference type="GO" id="GO:0009252">
    <property type="term" value="P:peptidoglycan biosynthetic process"/>
    <property type="evidence" value="ECO:0007669"/>
    <property type="project" value="UniProtKB-UniRule"/>
</dbReference>
<evidence type="ECO:0000256" key="4">
    <source>
        <dbReference type="ARBA" id="ARBA00022598"/>
    </source>
</evidence>
<dbReference type="InterPro" id="IPR004101">
    <property type="entry name" value="Mur_ligase_C"/>
</dbReference>
<dbReference type="InterPro" id="IPR005762">
    <property type="entry name" value="MurD"/>
</dbReference>
<evidence type="ECO:0000256" key="7">
    <source>
        <dbReference type="HAMAP-Rule" id="MF_00639"/>
    </source>
</evidence>
<comment type="function">
    <text evidence="7 8">Cell wall formation. Catalyzes the addition of glutamate to the nucleotide precursor UDP-N-acetylmuramoyl-L-alanine (UMA).</text>
</comment>
<dbReference type="GO" id="GO:0008360">
    <property type="term" value="P:regulation of cell shape"/>
    <property type="evidence" value="ECO:0007669"/>
    <property type="project" value="UniProtKB-KW"/>
</dbReference>
<comment type="subcellular location">
    <subcellularLocation>
        <location evidence="1 7 8">Cytoplasm</location>
    </subcellularLocation>
</comment>
<dbReference type="EC" id="6.3.2.9" evidence="7 8"/>
<dbReference type="RefSeq" id="WP_013343864.1">
    <property type="nucleotide sequence ID" value="NC_014541.1"/>
</dbReference>
<reference evidence="11 12" key="1">
    <citation type="journal article" date="2010" name="Stand. Genomic Sci.">
        <title>Complete genome sequence of Ferrimonas balearica type strain (PAT).</title>
        <authorList>
            <person name="Nolan M."/>
            <person name="Sikorski J."/>
            <person name="Davenport K."/>
            <person name="Lucas S."/>
            <person name="Glavina Del Rio T."/>
            <person name="Tice H."/>
            <person name="Cheng J."/>
            <person name="Goodwin L."/>
            <person name="Pitluck S."/>
            <person name="Liolios K."/>
            <person name="Ivanova N."/>
            <person name="Mavromatis K."/>
            <person name="Ovchinnikova G."/>
            <person name="Pati A."/>
            <person name="Chen A."/>
            <person name="Palaniappan K."/>
            <person name="Land M."/>
            <person name="Hauser L."/>
            <person name="Chang Y."/>
            <person name="Jeffries C."/>
            <person name="Tapia R."/>
            <person name="Brettin T."/>
            <person name="Detter J."/>
            <person name="Han C."/>
            <person name="Yasawong M."/>
            <person name="Rohde M."/>
            <person name="Tindall B."/>
            <person name="Goker M."/>
            <person name="Woyke T."/>
            <person name="Bristow J."/>
            <person name="Eisen J."/>
            <person name="Markowitz V."/>
            <person name="Hugenholtz P."/>
            <person name="Kyrpides N."/>
            <person name="Klenk H."/>
            <person name="Lapidus A."/>
        </authorList>
    </citation>
    <scope>NUCLEOTIDE SEQUENCE [LARGE SCALE GENOMIC DNA]</scope>
    <source>
        <strain evidence="12">DSM 9799 / CCM 4581 / KCTC 23876 / PAT</strain>
    </source>
</reference>
<sequence length="433" mass="45141">MTTPAPHTWILGLGITGLSVVRHLAAESESLAVWDSRANPPGADTLARDFAHVALQTGPFDGDVLAQAKRLVVSPGIDLRTPALAQAIAAGVEVVGDIELFARAADAPVVAITGSNGKSTVTTLVGHLAQACGVSVGVGGNIGTPALDLLGQGHQLYVLELSSFQLETTRSLPAQVGTVLNVSPDHLDRYDSYEAYRDAKLALYPQCRIALFNRADHNTLPSSHPRTLSFGPDAPDGDNFGVVGDWLMQGQTRLKRRDQLTLVGAHNEQNVLAALALGQAAGLEMDAMLSALDSYRGLPHRCELVAERAGVRYVNDSKATNLGATQAALDGLELGRVWLIAGGDAKGQDLSVLAPALNQLAGLITLGQDGPAIAALRSDATEVVSIESAVAVAADQARAGDIVLLSPACSSLDMFASFEQRGECFAAAARGLR</sequence>
<keyword evidence="7 8" id="KW-0131">Cell cycle</keyword>
<feature type="binding site" evidence="7">
    <location>
        <begin position="114"/>
        <end position="120"/>
    </location>
    <ligand>
        <name>ATP</name>
        <dbReference type="ChEBI" id="CHEBI:30616"/>
    </ligand>
</feature>
<evidence type="ECO:0000259" key="10">
    <source>
        <dbReference type="Pfam" id="PF08245"/>
    </source>
</evidence>
<name>E1SMK3_FERBD</name>
<evidence type="ECO:0000313" key="12">
    <source>
        <dbReference type="Proteomes" id="UP000006683"/>
    </source>
</evidence>
<dbReference type="Gene3D" id="3.40.50.720">
    <property type="entry name" value="NAD(P)-binding Rossmann-like Domain"/>
    <property type="match status" value="1"/>
</dbReference>
<dbReference type="GO" id="GO:0008764">
    <property type="term" value="F:UDP-N-acetylmuramoylalanine-D-glutamate ligase activity"/>
    <property type="evidence" value="ECO:0007669"/>
    <property type="project" value="UniProtKB-UniRule"/>
</dbReference>
<dbReference type="EMBL" id="CP002209">
    <property type="protein sequence ID" value="ADN74558.1"/>
    <property type="molecule type" value="Genomic_DNA"/>
</dbReference>
<feature type="domain" description="Mur ligase C-terminal" evidence="9">
    <location>
        <begin position="300"/>
        <end position="409"/>
    </location>
</feature>
<comment type="catalytic activity">
    <reaction evidence="7 8">
        <text>UDP-N-acetyl-alpha-D-muramoyl-L-alanine + D-glutamate + ATP = UDP-N-acetyl-alpha-D-muramoyl-L-alanyl-D-glutamate + ADP + phosphate + H(+)</text>
        <dbReference type="Rhea" id="RHEA:16429"/>
        <dbReference type="ChEBI" id="CHEBI:15378"/>
        <dbReference type="ChEBI" id="CHEBI:29986"/>
        <dbReference type="ChEBI" id="CHEBI:30616"/>
        <dbReference type="ChEBI" id="CHEBI:43474"/>
        <dbReference type="ChEBI" id="CHEBI:83898"/>
        <dbReference type="ChEBI" id="CHEBI:83900"/>
        <dbReference type="ChEBI" id="CHEBI:456216"/>
        <dbReference type="EC" id="6.3.2.9"/>
    </reaction>
</comment>
<dbReference type="Pfam" id="PF21799">
    <property type="entry name" value="MurD-like_N"/>
    <property type="match status" value="1"/>
</dbReference>
<keyword evidence="4 7" id="KW-0436">Ligase</keyword>
<keyword evidence="5 7" id="KW-0547">Nucleotide-binding</keyword>
<dbReference type="SUPFAM" id="SSF53623">
    <property type="entry name" value="MurD-like peptide ligases, catalytic domain"/>
    <property type="match status" value="1"/>
</dbReference>
<protein>
    <recommendedName>
        <fullName evidence="7 8">UDP-N-acetylmuramoylalanine--D-glutamate ligase</fullName>
        <ecNumber evidence="7 8">6.3.2.9</ecNumber>
    </recommendedName>
    <alternativeName>
        <fullName evidence="7">D-glutamic acid-adding enzyme</fullName>
    </alternativeName>
    <alternativeName>
        <fullName evidence="7">UDP-N-acetylmuramoyl-L-alanyl-D-glutamate synthetase</fullName>
    </alternativeName>
</protein>
<dbReference type="HOGENOM" id="CLU_032540_1_0_6"/>
<dbReference type="NCBIfam" id="TIGR01087">
    <property type="entry name" value="murD"/>
    <property type="match status" value="1"/>
</dbReference>